<proteinExistence type="evidence at transcript level"/>
<sequence>MVFLIPNFNVKDFNFVNWEVLLVFLNVPFSVSFFIKIFVLREVFKLDGLFLLFLLLIMFLSMLCFSL</sequence>
<feature type="non-terminal residue" evidence="2">
    <location>
        <position position="67"/>
    </location>
</feature>
<keyword evidence="1" id="KW-1133">Transmembrane helix</keyword>
<organism evidence="2">
    <name type="scientific">Ascaris suum</name>
    <name type="common">Pig roundworm</name>
    <name type="synonym">Ascaris lumbricoides</name>
    <dbReference type="NCBI Taxonomy" id="6253"/>
    <lineage>
        <taxon>Eukaryota</taxon>
        <taxon>Metazoa</taxon>
        <taxon>Ecdysozoa</taxon>
        <taxon>Nematoda</taxon>
        <taxon>Chromadorea</taxon>
        <taxon>Rhabditida</taxon>
        <taxon>Spirurina</taxon>
        <taxon>Ascaridomorpha</taxon>
        <taxon>Ascaridoidea</taxon>
        <taxon>Ascarididae</taxon>
        <taxon>Ascaris</taxon>
    </lineage>
</organism>
<keyword evidence="2" id="KW-0830">Ubiquinone</keyword>
<dbReference type="EMBL" id="JI257070">
    <property type="protein sequence ID" value="ADY49929.1"/>
    <property type="molecule type" value="mRNA"/>
</dbReference>
<keyword evidence="1" id="KW-0812">Transmembrane</keyword>
<dbReference type="AlphaFoldDB" id="F1LIH5"/>
<feature type="transmembrane region" description="Helical" evidence="1">
    <location>
        <begin position="46"/>
        <end position="65"/>
    </location>
</feature>
<feature type="transmembrane region" description="Helical" evidence="1">
    <location>
        <begin position="20"/>
        <end position="39"/>
    </location>
</feature>
<evidence type="ECO:0000256" key="1">
    <source>
        <dbReference type="SAM" id="Phobius"/>
    </source>
</evidence>
<protein>
    <submittedName>
        <fullName evidence="2">NADH-ubiquinone oxidoreductase chain 2</fullName>
    </submittedName>
</protein>
<keyword evidence="1" id="KW-0472">Membrane</keyword>
<accession>F1LIH5</accession>
<name>F1LIH5_ASCSU</name>
<evidence type="ECO:0000313" key="2">
    <source>
        <dbReference type="EMBL" id="ADY49929.1"/>
    </source>
</evidence>
<reference evidence="2" key="1">
    <citation type="journal article" date="2011" name="Genome Res.">
        <title>Deep small RNA sequencing from the nematode Ascaris reveals conservation, functional diversification, and novel developmental profiles.</title>
        <authorList>
            <person name="Wang J."/>
            <person name="Czech B."/>
            <person name="Crunk A."/>
            <person name="Wallace A."/>
            <person name="Mitreva M."/>
            <person name="Hannon G.J."/>
            <person name="Davis R.E."/>
        </authorList>
    </citation>
    <scope>NUCLEOTIDE SEQUENCE</scope>
</reference>